<gene>
    <name evidence="9 13" type="primary">mfd</name>
    <name evidence="13" type="ORF">CTM53_03020</name>
</gene>
<dbReference type="GO" id="GO:0000716">
    <property type="term" value="P:transcription-coupled nucleotide-excision repair, DNA damage recognition"/>
    <property type="evidence" value="ECO:0007669"/>
    <property type="project" value="UniProtKB-UniRule"/>
</dbReference>
<dbReference type="GO" id="GO:0005737">
    <property type="term" value="C:cytoplasm"/>
    <property type="evidence" value="ECO:0007669"/>
    <property type="project" value="UniProtKB-SubCell"/>
</dbReference>
<keyword evidence="6 9" id="KW-0067">ATP-binding</keyword>
<comment type="function">
    <text evidence="9">Couples transcription and DNA repair by recognizing RNA polymerase (RNAP) stalled at DNA lesions. Mediates ATP-dependent release of RNAP and its truncated transcript from the DNA, and recruitment of nucleotide excision repair machinery to the damaged site.</text>
</comment>
<keyword evidence="10" id="KW-0472">Membrane</keyword>
<dbReference type="GO" id="GO:0016787">
    <property type="term" value="F:hydrolase activity"/>
    <property type="evidence" value="ECO:0007669"/>
    <property type="project" value="UniProtKB-KW"/>
</dbReference>
<dbReference type="Gene3D" id="2.40.10.170">
    <property type="match status" value="1"/>
</dbReference>
<evidence type="ECO:0000256" key="7">
    <source>
        <dbReference type="ARBA" id="ARBA00023125"/>
    </source>
</evidence>
<dbReference type="AlphaFoldDB" id="A0AAJ3RSZ2"/>
<dbReference type="InterPro" id="IPR041471">
    <property type="entry name" value="UvrB_inter"/>
</dbReference>
<evidence type="ECO:0000256" key="1">
    <source>
        <dbReference type="ARBA" id="ARBA00022490"/>
    </source>
</evidence>
<dbReference type="InterPro" id="IPR004576">
    <property type="entry name" value="Mfd"/>
</dbReference>
<keyword evidence="10" id="KW-1133">Transmembrane helix</keyword>
<dbReference type="PROSITE" id="PS51194">
    <property type="entry name" value="HELICASE_CTER"/>
    <property type="match status" value="1"/>
</dbReference>
<dbReference type="GO" id="GO:0005524">
    <property type="term" value="F:ATP binding"/>
    <property type="evidence" value="ECO:0007669"/>
    <property type="project" value="UniProtKB-UniRule"/>
</dbReference>
<dbReference type="PANTHER" id="PTHR47964">
    <property type="entry name" value="ATP-DEPENDENT DNA HELICASE HOMOLOG RECG, CHLOROPLASTIC"/>
    <property type="match status" value="1"/>
</dbReference>
<dbReference type="CDD" id="cd17991">
    <property type="entry name" value="DEXHc_TRCF"/>
    <property type="match status" value="1"/>
</dbReference>
<keyword evidence="1 9" id="KW-0963">Cytoplasm</keyword>
<reference evidence="13 14" key="1">
    <citation type="submission" date="2017-11" db="EMBL/GenBank/DDBJ databases">
        <title>Genome sequencing of Prevotella intermedia KCOM 2698.</title>
        <authorList>
            <person name="Kook J.-K."/>
            <person name="Park S.-N."/>
            <person name="Lim Y.K."/>
        </authorList>
    </citation>
    <scope>NUCLEOTIDE SEQUENCE [LARGE SCALE GENOMIC DNA]</scope>
    <source>
        <strain evidence="13 14">KCOM 2698</strain>
    </source>
</reference>
<evidence type="ECO:0000256" key="9">
    <source>
        <dbReference type="HAMAP-Rule" id="MF_00969"/>
    </source>
</evidence>
<dbReference type="GO" id="GO:0003684">
    <property type="term" value="F:damaged DNA binding"/>
    <property type="evidence" value="ECO:0007669"/>
    <property type="project" value="InterPro"/>
</dbReference>
<proteinExistence type="inferred from homology"/>
<evidence type="ECO:0000256" key="3">
    <source>
        <dbReference type="ARBA" id="ARBA00022763"/>
    </source>
</evidence>
<keyword evidence="5" id="KW-0347">Helicase</keyword>
<evidence type="ECO:0000256" key="4">
    <source>
        <dbReference type="ARBA" id="ARBA00022801"/>
    </source>
</evidence>
<dbReference type="SMART" id="SM00982">
    <property type="entry name" value="TRCF"/>
    <property type="match status" value="1"/>
</dbReference>
<dbReference type="EC" id="3.6.4.-" evidence="9"/>
<evidence type="ECO:0000256" key="5">
    <source>
        <dbReference type="ARBA" id="ARBA00022806"/>
    </source>
</evidence>
<dbReference type="HAMAP" id="MF_00969">
    <property type="entry name" value="TRCF"/>
    <property type="match status" value="1"/>
</dbReference>
<dbReference type="SMART" id="SM01058">
    <property type="entry name" value="CarD_TRCF"/>
    <property type="match status" value="1"/>
</dbReference>
<keyword evidence="2 9" id="KW-0547">Nucleotide-binding</keyword>
<evidence type="ECO:0000313" key="13">
    <source>
        <dbReference type="EMBL" id="PJI19879.1"/>
    </source>
</evidence>
<evidence type="ECO:0000256" key="2">
    <source>
        <dbReference type="ARBA" id="ARBA00022741"/>
    </source>
</evidence>
<sequence length="1159" mass="131440">MIAMNIQDIQKLYGVLPQGDALMKTMEEKSVRTVFLQGLLASATPMFFASIVKRWQKTMLFVLNDNDEAGYFYNDLKTIAMPENGQEQAAEVLFFPSSYRRAVKYGQRDAGNEILRTEVLSRLSVINEAKSTASLPLCIVTEPSALAELVVAKHKLDEHTLSVSVGQTMDLTETEKTLRSYGFQQVDYVYEPGQFAVRGSILDVYSFSSELPYRIDFFGNDVDTIRTFEVETQLSKDKKEKVEIVPELATLSEEKIPFLQFLPKDSVLVMKDLLYIHDTIERIYNDGFAAQALTEQLEGKTETEQNELRKQLQANLQLTTAQQFTDDALNFKRIEFGANRAKNEESKAIIRFNISPQPLFHKNFELLTQSLKDYLLQGYKLYILADSEKQTMRLRDIFDSKGADSKVETTSVADNIPFMPVNRTIHEGFIDNDLKVCFFTDHQIFDRFHKYSLKSDKARQGKMALTMKELQEMEPGDFLVHVDFGIGKFAGLVRVPADESYQEMIRLVYQHNDIVDVSIHSLYKISKYRRADSGDAAPRLSVLGSGAWDRLKEKAKKRIKDIARDLIKLYAKRRHEKGFSFSPDSFMQHELEASFLYEDTPDQLKATQDLKHDMESSRPMDRLVCGDVGFGKTEVAVRAAFKAATDGKQVAVLVPTTVLAFQHYQTFSKRLKDMPVTVDYLSRARTAKQTKQVLADLAEGKIDILVGTHKLIGKSVKWKDIGLLIIDEEQKFGVSTKEKLRQLKNNIDTLTMSATPIPRTLQFSLMGARDMSIMRTPPPNRYPIQTEIASFSSEVIADAINFEMSRNGQVFFVNDRIANLPELASLIKKYVPDCRVAIGHGQMKPEELEETIIGFMNHDYDVLLSTTIVENGIDISNANTIIINDAHKFGLSDLHQMRGRVGRSNKKAFCYLLAPPLAALNPDARRRLEALETFSDLGSGFSLAMQDLDIRGAGNLLGAEQSGFMEDLGYETYQKILNQAVTELKNDEFQDLYTEEMAEGKELTGDDFIDDCAVESDLEMYFPDTYVPGSSERMLLYRELDNIENDADLDAYRKRLEDRFGPVPRQGIELMQVVALRRVGKRLGCEKLILKQSTLQMQFISNPDSAYYKSRAFGKCIDYIGNNPRRCNIKERNGKRSMVVTGVKSVGDAVFVLREIDKG</sequence>
<dbReference type="SMART" id="SM00490">
    <property type="entry name" value="HELICc"/>
    <property type="match status" value="1"/>
</dbReference>
<dbReference type="InterPro" id="IPR014001">
    <property type="entry name" value="Helicase_ATP-bd"/>
</dbReference>
<comment type="subcellular location">
    <subcellularLocation>
        <location evidence="9">Cytoplasm</location>
    </subcellularLocation>
</comment>
<evidence type="ECO:0000256" key="6">
    <source>
        <dbReference type="ARBA" id="ARBA00022840"/>
    </source>
</evidence>
<dbReference type="Gene3D" id="3.90.1150.50">
    <property type="entry name" value="Transcription-repair-coupling factor, D7 domain"/>
    <property type="match status" value="1"/>
</dbReference>
<dbReference type="Pfam" id="PF03461">
    <property type="entry name" value="TRCF"/>
    <property type="match status" value="1"/>
</dbReference>
<keyword evidence="8 9" id="KW-0234">DNA repair</keyword>
<comment type="similarity">
    <text evidence="9">In the C-terminal section; belongs to the helicase family. RecG subfamily.</text>
</comment>
<dbReference type="EMBL" id="PENF01000001">
    <property type="protein sequence ID" value="PJI19879.1"/>
    <property type="molecule type" value="Genomic_DNA"/>
</dbReference>
<dbReference type="Gene3D" id="3.40.50.300">
    <property type="entry name" value="P-loop containing nucleotide triphosphate hydrolases"/>
    <property type="match status" value="2"/>
</dbReference>
<dbReference type="SUPFAM" id="SSF52540">
    <property type="entry name" value="P-loop containing nucleoside triphosphate hydrolases"/>
    <property type="match status" value="4"/>
</dbReference>
<evidence type="ECO:0000259" key="12">
    <source>
        <dbReference type="PROSITE" id="PS51194"/>
    </source>
</evidence>
<dbReference type="GO" id="GO:0003678">
    <property type="term" value="F:DNA helicase activity"/>
    <property type="evidence" value="ECO:0007669"/>
    <property type="project" value="TreeGrafter"/>
</dbReference>
<dbReference type="GO" id="GO:0006355">
    <property type="term" value="P:regulation of DNA-templated transcription"/>
    <property type="evidence" value="ECO:0007669"/>
    <property type="project" value="UniProtKB-UniRule"/>
</dbReference>
<dbReference type="NCBIfam" id="TIGR00580">
    <property type="entry name" value="mfd"/>
    <property type="match status" value="1"/>
</dbReference>
<dbReference type="Proteomes" id="UP000229102">
    <property type="component" value="Unassembled WGS sequence"/>
</dbReference>
<dbReference type="Gene3D" id="3.30.2060.10">
    <property type="entry name" value="Penicillin-binding protein 1b domain"/>
    <property type="match status" value="1"/>
</dbReference>
<name>A0AAJ3RSZ2_PREIN</name>
<dbReference type="InterPro" id="IPR003711">
    <property type="entry name" value="CarD-like/TRCF_RID"/>
</dbReference>
<dbReference type="Gene3D" id="3.40.50.11180">
    <property type="match status" value="1"/>
</dbReference>
<keyword evidence="10" id="KW-0812">Transmembrane</keyword>
<dbReference type="InterPro" id="IPR011545">
    <property type="entry name" value="DEAD/DEAH_box_helicase_dom"/>
</dbReference>
<feature type="transmembrane region" description="Helical" evidence="10">
    <location>
        <begin position="33"/>
        <end position="52"/>
    </location>
</feature>
<dbReference type="InterPro" id="IPR047112">
    <property type="entry name" value="RecG/Mfd"/>
</dbReference>
<accession>A0AAJ3RSZ2</accession>
<feature type="domain" description="Helicase C-terminal" evidence="12">
    <location>
        <begin position="795"/>
        <end position="949"/>
    </location>
</feature>
<dbReference type="InterPro" id="IPR005118">
    <property type="entry name" value="TRCF_C"/>
</dbReference>
<dbReference type="PROSITE" id="PS51192">
    <property type="entry name" value="HELICASE_ATP_BIND_1"/>
    <property type="match status" value="1"/>
</dbReference>
<dbReference type="SMART" id="SM00487">
    <property type="entry name" value="DEXDc"/>
    <property type="match status" value="1"/>
</dbReference>
<dbReference type="PANTHER" id="PTHR47964:SF1">
    <property type="entry name" value="ATP-DEPENDENT DNA HELICASE HOMOLOG RECG, CHLOROPLASTIC"/>
    <property type="match status" value="1"/>
</dbReference>
<dbReference type="InterPro" id="IPR027417">
    <property type="entry name" value="P-loop_NTPase"/>
</dbReference>
<comment type="caution">
    <text evidence="13">The sequence shown here is derived from an EMBL/GenBank/DDBJ whole genome shotgun (WGS) entry which is preliminary data.</text>
</comment>
<keyword evidence="7 9" id="KW-0238">DNA-binding</keyword>
<evidence type="ECO:0000259" key="11">
    <source>
        <dbReference type="PROSITE" id="PS51192"/>
    </source>
</evidence>
<evidence type="ECO:0000256" key="10">
    <source>
        <dbReference type="SAM" id="Phobius"/>
    </source>
</evidence>
<dbReference type="Pfam" id="PF17757">
    <property type="entry name" value="UvrB_inter"/>
    <property type="match status" value="1"/>
</dbReference>
<comment type="similarity">
    <text evidence="9">In the N-terminal section; belongs to the UvrB family.</text>
</comment>
<dbReference type="InterPro" id="IPR001650">
    <property type="entry name" value="Helicase_C-like"/>
</dbReference>
<dbReference type="Pfam" id="PF02559">
    <property type="entry name" value="CarD_TRCF_RID"/>
    <property type="match status" value="1"/>
</dbReference>
<dbReference type="Pfam" id="PF00270">
    <property type="entry name" value="DEAD"/>
    <property type="match status" value="1"/>
</dbReference>
<dbReference type="InterPro" id="IPR037235">
    <property type="entry name" value="TRCF-like_C_D7"/>
</dbReference>
<keyword evidence="4 9" id="KW-0378">Hydrolase</keyword>
<dbReference type="SUPFAM" id="SSF141259">
    <property type="entry name" value="CarD-like"/>
    <property type="match status" value="1"/>
</dbReference>
<protein>
    <recommendedName>
        <fullName evidence="9">Transcription-repair-coupling factor</fullName>
        <shortName evidence="9">TRCF</shortName>
        <ecNumber evidence="9">3.6.4.-</ecNumber>
    </recommendedName>
</protein>
<evidence type="ECO:0000313" key="14">
    <source>
        <dbReference type="Proteomes" id="UP000229102"/>
    </source>
</evidence>
<dbReference type="Pfam" id="PF00271">
    <property type="entry name" value="Helicase_C"/>
    <property type="match status" value="1"/>
</dbReference>
<evidence type="ECO:0000256" key="8">
    <source>
        <dbReference type="ARBA" id="ARBA00023204"/>
    </source>
</evidence>
<feature type="domain" description="Helicase ATP-binding" evidence="11">
    <location>
        <begin position="613"/>
        <end position="774"/>
    </location>
</feature>
<dbReference type="InterPro" id="IPR036101">
    <property type="entry name" value="CarD-like/TRCF_RID_sf"/>
</dbReference>
<keyword evidence="3 9" id="KW-0227">DNA damage</keyword>
<dbReference type="SUPFAM" id="SSF143517">
    <property type="entry name" value="TRCF domain-like"/>
    <property type="match status" value="1"/>
</dbReference>
<organism evidence="13 14">
    <name type="scientific">Prevotella intermedia</name>
    <dbReference type="NCBI Taxonomy" id="28131"/>
    <lineage>
        <taxon>Bacteria</taxon>
        <taxon>Pseudomonadati</taxon>
        <taxon>Bacteroidota</taxon>
        <taxon>Bacteroidia</taxon>
        <taxon>Bacteroidales</taxon>
        <taxon>Prevotellaceae</taxon>
        <taxon>Prevotella</taxon>
    </lineage>
</organism>